<dbReference type="PANTHER" id="PTHR48081">
    <property type="entry name" value="AB HYDROLASE SUPERFAMILY PROTEIN C4A8.06C"/>
    <property type="match status" value="1"/>
</dbReference>
<dbReference type="Pfam" id="PF20434">
    <property type="entry name" value="BD-FAE"/>
    <property type="match status" value="1"/>
</dbReference>
<dbReference type="InterPro" id="IPR050300">
    <property type="entry name" value="GDXG_lipolytic_enzyme"/>
</dbReference>
<dbReference type="EMBL" id="LAKD02000055">
    <property type="protein sequence ID" value="OPF76913.1"/>
    <property type="molecule type" value="Genomic_DNA"/>
</dbReference>
<comment type="caution">
    <text evidence="3">The sequence shown here is derived from an EMBL/GenBank/DDBJ whole genome shotgun (WGS) entry which is preliminary data.</text>
</comment>
<dbReference type="Proteomes" id="UP000033615">
    <property type="component" value="Unassembled WGS sequence"/>
</dbReference>
<evidence type="ECO:0000313" key="4">
    <source>
        <dbReference type="Proteomes" id="UP000033615"/>
    </source>
</evidence>
<keyword evidence="4" id="KW-1185">Reference proteome</keyword>
<dbReference type="InterPro" id="IPR049492">
    <property type="entry name" value="BD-FAE-like_dom"/>
</dbReference>
<dbReference type="OrthoDB" id="255603at2"/>
<name>A0A1V4D1C7_9ACTN</name>
<organism evidence="3 4">
    <name type="scientific">Streptomyces antioxidans</name>
    <dbReference type="NCBI Taxonomy" id="1507734"/>
    <lineage>
        <taxon>Bacteria</taxon>
        <taxon>Bacillati</taxon>
        <taxon>Actinomycetota</taxon>
        <taxon>Actinomycetes</taxon>
        <taxon>Kitasatosporales</taxon>
        <taxon>Streptomycetaceae</taxon>
        <taxon>Streptomyces</taxon>
    </lineage>
</organism>
<accession>A0A1V4D1C7</accession>
<protein>
    <recommendedName>
        <fullName evidence="2">BD-FAE-like domain-containing protein</fullName>
    </recommendedName>
</protein>
<sequence>MASLGFGTRRLRYGPGAHQVGELLRPDGPSRGVVVVLHGGFWRAHRTLEMTAPAAAELTRRGWDTWNVEYRRAGQGTWEDTLADCAAAVDHVAALAESHGLDPGRVFLLGHSAGGHLAAWCAGRAAVAERAGHPPPAVRIRGVVTAGGVLDLVAGARAGTGDSAVAQFLGGPPDAVPARYADADPTLRLPTGVPVRCVHSRADERVPFSQSERYVTAAVAAGDDARLLAATGPHTGAIHVGSPDWDVVTAALGELGQPHG</sequence>
<dbReference type="AlphaFoldDB" id="A0A1V4D1C7"/>
<evidence type="ECO:0000259" key="2">
    <source>
        <dbReference type="Pfam" id="PF20434"/>
    </source>
</evidence>
<keyword evidence="1" id="KW-0378">Hydrolase</keyword>
<proteinExistence type="predicted"/>
<feature type="domain" description="BD-FAE-like" evidence="2">
    <location>
        <begin position="32"/>
        <end position="213"/>
    </location>
</feature>
<evidence type="ECO:0000313" key="3">
    <source>
        <dbReference type="EMBL" id="OPF76913.1"/>
    </source>
</evidence>
<dbReference type="Gene3D" id="3.40.50.1820">
    <property type="entry name" value="alpha/beta hydrolase"/>
    <property type="match status" value="1"/>
</dbReference>
<dbReference type="SUPFAM" id="SSF53474">
    <property type="entry name" value="alpha/beta-Hydrolases"/>
    <property type="match status" value="1"/>
</dbReference>
<reference evidence="3" key="1">
    <citation type="submission" date="2016-12" db="EMBL/GenBank/DDBJ databases">
        <title>Genome sequence of Streptomyces antioxidans MUSC 164.</title>
        <authorList>
            <person name="Lee L.-H."/>
            <person name="Ser H.-L."/>
        </authorList>
    </citation>
    <scope>NUCLEOTIDE SEQUENCE [LARGE SCALE GENOMIC DNA]</scope>
    <source>
        <strain evidence="3">MUSC 164</strain>
    </source>
</reference>
<dbReference type="RefSeq" id="WP_046087213.1">
    <property type="nucleotide sequence ID" value="NZ_LAKD02000055.1"/>
</dbReference>
<gene>
    <name evidence="3" type="ORF">VT50_0222230</name>
</gene>
<dbReference type="InterPro" id="IPR029058">
    <property type="entry name" value="AB_hydrolase_fold"/>
</dbReference>
<evidence type="ECO:0000256" key="1">
    <source>
        <dbReference type="ARBA" id="ARBA00022801"/>
    </source>
</evidence>
<dbReference type="GO" id="GO:0016787">
    <property type="term" value="F:hydrolase activity"/>
    <property type="evidence" value="ECO:0007669"/>
    <property type="project" value="UniProtKB-KW"/>
</dbReference>